<dbReference type="OrthoDB" id="619536at2759"/>
<comment type="function">
    <text evidence="8">Membrane-associated protein that warps the membrane surface to access and bind aromatic isoprenes with high specificity, including ubiquinone (CoQ) isoprene intermediates and presents them directly to Coq7, therefore facilitating the Coq7-mediated hydroxylase step. Participates in the biosynthesis of coenzyme Q, also named ubiquinone, an essential lipid-soluble electron transporter for aerobic cellular respiration.</text>
</comment>
<evidence type="ECO:0000256" key="5">
    <source>
        <dbReference type="ARBA" id="ARBA00022946"/>
    </source>
</evidence>
<dbReference type="GO" id="GO:0006744">
    <property type="term" value="P:ubiquinone biosynthetic process"/>
    <property type="evidence" value="ECO:0007669"/>
    <property type="project" value="UniProtKB-UniRule"/>
</dbReference>
<evidence type="ECO:0000256" key="7">
    <source>
        <dbReference type="ARBA" id="ARBA00023128"/>
    </source>
</evidence>
<proteinExistence type="inferred from homology"/>
<comment type="pathway">
    <text evidence="2 8">Cofactor biosynthesis; ubiquinone biosynthesis.</text>
</comment>
<comment type="similarity">
    <text evidence="3 8">Belongs to the COQ9 family.</text>
</comment>
<keyword evidence="5" id="KW-0809">Transit peptide</keyword>
<dbReference type="InterPro" id="IPR013718">
    <property type="entry name" value="COQ9_C"/>
</dbReference>
<evidence type="ECO:0000256" key="3">
    <source>
        <dbReference type="ARBA" id="ARBA00010766"/>
    </source>
</evidence>
<evidence type="ECO:0000256" key="4">
    <source>
        <dbReference type="ARBA" id="ARBA00022688"/>
    </source>
</evidence>
<dbReference type="InterPro" id="IPR012762">
    <property type="entry name" value="Ubiq_biosynth_COQ9"/>
</dbReference>
<dbReference type="STRING" id="763665.A0A2G5BD00"/>
<dbReference type="Pfam" id="PF08511">
    <property type="entry name" value="COQ9"/>
    <property type="match status" value="1"/>
</dbReference>
<keyword evidence="10" id="KW-0830">Ubiquinone</keyword>
<evidence type="ECO:0000313" key="11">
    <source>
        <dbReference type="Proteomes" id="UP000242474"/>
    </source>
</evidence>
<dbReference type="EMBL" id="KZ303497">
    <property type="protein sequence ID" value="PIA16862.1"/>
    <property type="molecule type" value="Genomic_DNA"/>
</dbReference>
<comment type="subcellular location">
    <subcellularLocation>
        <location evidence="1 8">Mitochondrion</location>
    </subcellularLocation>
</comment>
<accession>A0A2G5BD00</accession>
<dbReference type="PANTHER" id="PTHR21427">
    <property type="entry name" value="UBIQUINONE BIOSYNTHESIS PROTEIN COQ9, MITOCHONDRIAL"/>
    <property type="match status" value="1"/>
</dbReference>
<protein>
    <recommendedName>
        <fullName evidence="8">Ubiquinone biosynthesis protein</fullName>
    </recommendedName>
</protein>
<organism evidence="10 11">
    <name type="scientific">Coemansia reversa (strain ATCC 12441 / NRRL 1564)</name>
    <dbReference type="NCBI Taxonomy" id="763665"/>
    <lineage>
        <taxon>Eukaryota</taxon>
        <taxon>Fungi</taxon>
        <taxon>Fungi incertae sedis</taxon>
        <taxon>Zoopagomycota</taxon>
        <taxon>Kickxellomycotina</taxon>
        <taxon>Kickxellomycetes</taxon>
        <taxon>Kickxellales</taxon>
        <taxon>Kickxellaceae</taxon>
        <taxon>Coemansia</taxon>
    </lineage>
</organism>
<dbReference type="UniPathway" id="UPA00232"/>
<keyword evidence="4 8" id="KW-0831">Ubiquinone biosynthesis</keyword>
<dbReference type="GO" id="GO:0005743">
    <property type="term" value="C:mitochondrial inner membrane"/>
    <property type="evidence" value="ECO:0007669"/>
    <property type="project" value="TreeGrafter"/>
</dbReference>
<gene>
    <name evidence="10" type="ORF">COEREDRAFT_80917</name>
</gene>
<dbReference type="GO" id="GO:0008289">
    <property type="term" value="F:lipid binding"/>
    <property type="evidence" value="ECO:0007669"/>
    <property type="project" value="UniProtKB-UniRule"/>
</dbReference>
<reference evidence="10 11" key="1">
    <citation type="journal article" date="2015" name="Genome Biol. Evol.">
        <title>Phylogenomic analyses indicate that early fungi evolved digesting cell walls of algal ancestors of land plants.</title>
        <authorList>
            <person name="Chang Y."/>
            <person name="Wang S."/>
            <person name="Sekimoto S."/>
            <person name="Aerts A.L."/>
            <person name="Choi C."/>
            <person name="Clum A."/>
            <person name="LaButti K.M."/>
            <person name="Lindquist E.A."/>
            <person name="Yee Ngan C."/>
            <person name="Ohm R.A."/>
            <person name="Salamov A.A."/>
            <person name="Grigoriev I.V."/>
            <person name="Spatafora J.W."/>
            <person name="Berbee M.L."/>
        </authorList>
    </citation>
    <scope>NUCLEOTIDE SEQUENCE [LARGE SCALE GENOMIC DNA]</scope>
    <source>
        <strain evidence="10 11">NRRL 1564</strain>
    </source>
</reference>
<feature type="domain" description="COQ9 C-terminal" evidence="9">
    <location>
        <begin position="159"/>
        <end position="228"/>
    </location>
</feature>
<evidence type="ECO:0000256" key="2">
    <source>
        <dbReference type="ARBA" id="ARBA00004749"/>
    </source>
</evidence>
<dbReference type="Gene3D" id="1.10.357.10">
    <property type="entry name" value="Tetracycline Repressor, domain 2"/>
    <property type="match status" value="1"/>
</dbReference>
<keyword evidence="6 8" id="KW-0446">Lipid-binding</keyword>
<sequence>MNWRFARCGAQHFSVLRFKLPQPQYGSNRWLSSKQEPTDQIPPNKARLAIMDVALTKVNEFGWTEKALISAATDLGYSPMAHGSSKENNGSNSGLSLITHFMDRALDETQIEADDQLHEFDSITEKLRFLCRVRLRQTRPLIRRWPEAAAILSQPQNVPIAMRQLADLSSQLYYLAGDKSSRIDWYAKRSALAATYLASELYMCEDNSPNFQATWSFLDRRIENMMSTENSTLKFVNFTNQFSRNLFNILASWGYIHR</sequence>
<keyword evidence="11" id="KW-1185">Reference proteome</keyword>
<keyword evidence="7 8" id="KW-0496">Mitochondrion</keyword>
<evidence type="ECO:0000313" key="10">
    <source>
        <dbReference type="EMBL" id="PIA16862.1"/>
    </source>
</evidence>
<evidence type="ECO:0000256" key="6">
    <source>
        <dbReference type="ARBA" id="ARBA00023121"/>
    </source>
</evidence>
<dbReference type="PANTHER" id="PTHR21427:SF19">
    <property type="entry name" value="UBIQUINONE BIOSYNTHESIS PROTEIN COQ9, MITOCHONDRIAL"/>
    <property type="match status" value="1"/>
</dbReference>
<dbReference type="AlphaFoldDB" id="A0A2G5BD00"/>
<evidence type="ECO:0000259" key="9">
    <source>
        <dbReference type="Pfam" id="PF08511"/>
    </source>
</evidence>
<evidence type="ECO:0000256" key="1">
    <source>
        <dbReference type="ARBA" id="ARBA00004173"/>
    </source>
</evidence>
<dbReference type="NCBIfam" id="TIGR02396">
    <property type="entry name" value="diverge_rpsU"/>
    <property type="match status" value="1"/>
</dbReference>
<evidence type="ECO:0000256" key="8">
    <source>
        <dbReference type="RuleBase" id="RU366063"/>
    </source>
</evidence>
<name>A0A2G5BD00_COERN</name>
<dbReference type="Proteomes" id="UP000242474">
    <property type="component" value="Unassembled WGS sequence"/>
</dbReference>